<keyword evidence="2" id="KW-0808">Transferase</keyword>
<dbReference type="EMBL" id="JTCM02000004">
    <property type="protein sequence ID" value="NEU71614.1"/>
    <property type="molecule type" value="Genomic_DNA"/>
</dbReference>
<dbReference type="InterPro" id="IPR029044">
    <property type="entry name" value="Nucleotide-diphossugar_trans"/>
</dbReference>
<dbReference type="GO" id="GO:0016740">
    <property type="term" value="F:transferase activity"/>
    <property type="evidence" value="ECO:0007669"/>
    <property type="project" value="UniProtKB-KW"/>
</dbReference>
<dbReference type="InterPro" id="IPR050834">
    <property type="entry name" value="Glycosyltransf_2"/>
</dbReference>
<dbReference type="RefSeq" id="WP_039752635.1">
    <property type="nucleotide sequence ID" value="NZ_JTCM02000004.1"/>
</dbReference>
<name>A0A846H4Q2_9CYAN</name>
<dbReference type="AlphaFoldDB" id="A0A846H4Q2"/>
<proteinExistence type="predicted"/>
<dbReference type="PANTHER" id="PTHR43685">
    <property type="entry name" value="GLYCOSYLTRANSFERASE"/>
    <property type="match status" value="1"/>
</dbReference>
<dbReference type="Gene3D" id="3.90.550.10">
    <property type="entry name" value="Spore Coat Polysaccharide Biosynthesis Protein SpsA, Chain A"/>
    <property type="match status" value="1"/>
</dbReference>
<accession>A0A846H4Q2</accession>
<organism evidence="2 3">
    <name type="scientific">Hassallia byssoidea VB512170</name>
    <dbReference type="NCBI Taxonomy" id="1304833"/>
    <lineage>
        <taxon>Bacteria</taxon>
        <taxon>Bacillati</taxon>
        <taxon>Cyanobacteriota</taxon>
        <taxon>Cyanophyceae</taxon>
        <taxon>Nostocales</taxon>
        <taxon>Tolypothrichaceae</taxon>
        <taxon>Hassallia</taxon>
    </lineage>
</organism>
<evidence type="ECO:0000313" key="2">
    <source>
        <dbReference type="EMBL" id="NEU71614.1"/>
    </source>
</evidence>
<dbReference type="Pfam" id="PF00535">
    <property type="entry name" value="Glycos_transf_2"/>
    <property type="match status" value="1"/>
</dbReference>
<evidence type="ECO:0000313" key="3">
    <source>
        <dbReference type="Proteomes" id="UP000031549"/>
    </source>
</evidence>
<dbReference type="CDD" id="cd00761">
    <property type="entry name" value="Glyco_tranf_GTA_type"/>
    <property type="match status" value="1"/>
</dbReference>
<reference evidence="2 3" key="1">
    <citation type="journal article" date="2015" name="Genome Announc.">
        <title>Draft Genome Sequence of Cyanobacterium Hassallia byssoidea Strain VB512170, Isolated from Monuments in India.</title>
        <authorList>
            <person name="Singh D."/>
            <person name="Chandrababunaidu M.M."/>
            <person name="Panda A."/>
            <person name="Sen D."/>
            <person name="Bhattacharyya S."/>
            <person name="Adhikary S.P."/>
            <person name="Tripathy S."/>
        </authorList>
    </citation>
    <scope>NUCLEOTIDE SEQUENCE [LARGE SCALE GENOMIC DNA]</scope>
    <source>
        <strain evidence="2 3">VB512170</strain>
    </source>
</reference>
<protein>
    <submittedName>
        <fullName evidence="2">Glycosyltransferase family 2 protein</fullName>
    </submittedName>
</protein>
<comment type="caution">
    <text evidence="2">The sequence shown here is derived from an EMBL/GenBank/DDBJ whole genome shotgun (WGS) entry which is preliminary data.</text>
</comment>
<evidence type="ECO:0000259" key="1">
    <source>
        <dbReference type="Pfam" id="PF00535"/>
    </source>
</evidence>
<gene>
    <name evidence="2" type="ORF">PI95_003195</name>
</gene>
<dbReference type="Proteomes" id="UP000031549">
    <property type="component" value="Unassembled WGS sequence"/>
</dbReference>
<keyword evidence="3" id="KW-1185">Reference proteome</keyword>
<dbReference type="SUPFAM" id="SSF53448">
    <property type="entry name" value="Nucleotide-diphospho-sugar transferases"/>
    <property type="match status" value="1"/>
</dbReference>
<dbReference type="InterPro" id="IPR001173">
    <property type="entry name" value="Glyco_trans_2-like"/>
</dbReference>
<sequence>MKAPISVITCTHNPRRDYFEKVLSALKSQTLPLEQWEFLLIDNASQQLLSSEIDLSWHLNARHIREEQLGLTPARLRGVKEAAGEILVFVDDDNVLDSDYLEAAFKISKDCSMIGAWGGKIIPEFEIPPPEWTKPHLTALAITKFEQDIWSNLIHHRETTPCGAGLCVRKIVAEKYAELIHTDPRRADMDRKGKLLTSDGDTDLALTACDIGLGTGLFTSLKLTHLIRASRLEEDYFLRLAEGFSYSGTILDYLRGKRRFQPAWRASKTYLLYLRLRYGSRRCRFYEASQKGFRLAQEKIADWENCSKS</sequence>
<dbReference type="PANTHER" id="PTHR43685:SF2">
    <property type="entry name" value="GLYCOSYLTRANSFERASE 2-LIKE DOMAIN-CONTAINING PROTEIN"/>
    <property type="match status" value="1"/>
</dbReference>
<feature type="domain" description="Glycosyltransferase 2-like" evidence="1">
    <location>
        <begin position="6"/>
        <end position="127"/>
    </location>
</feature>